<keyword evidence="2" id="KW-0540">Nuclease</keyword>
<comment type="caution">
    <text evidence="2">The sequence shown here is derived from an EMBL/GenBank/DDBJ whole genome shotgun (WGS) entry which is preliminary data.</text>
</comment>
<evidence type="ECO:0000313" key="2">
    <source>
        <dbReference type="EMBL" id="KKJ01687.1"/>
    </source>
</evidence>
<protein>
    <submittedName>
        <fullName evidence="2">Restriction endonuclease</fullName>
    </submittedName>
</protein>
<dbReference type="CDD" id="cd00085">
    <property type="entry name" value="HNHc"/>
    <property type="match status" value="1"/>
</dbReference>
<sequence>MANELTTIEALDRDEWIETVCAKFVHGSQANRTYYRLVLETLWSPGQALPGPVVSMQALRAVINNYRGKPYSDLARRIRELQGEEGVVGIQRTGSGLHTKYQLLHTRLEPKRVPRTGLNDEDWTRVLIAYKYRCAVCGRSSTEMRLDQDHKRPRLRGGGDELSNWQPLCKECNNFKSTACRYCNLDCASCPWAFPEHHAPVRLSAENIERIRSTALKIDQDPSSVLNEIVDHYFDVT</sequence>
<keyword evidence="2" id="KW-0378">Hydrolase</keyword>
<dbReference type="Pfam" id="PF01844">
    <property type="entry name" value="HNH"/>
    <property type="match status" value="1"/>
</dbReference>
<dbReference type="InterPro" id="IPR003615">
    <property type="entry name" value="HNH_nuc"/>
</dbReference>
<dbReference type="STRING" id="317619.GCA_000332315_03964"/>
<name>A0A0M2Q523_PROHO</name>
<gene>
    <name evidence="2" type="ORF">PROH_03420</name>
</gene>
<evidence type="ECO:0000313" key="3">
    <source>
        <dbReference type="Proteomes" id="UP000034681"/>
    </source>
</evidence>
<keyword evidence="2" id="KW-0255">Endonuclease</keyword>
<dbReference type="SMART" id="SM00507">
    <property type="entry name" value="HNHc"/>
    <property type="match status" value="1"/>
</dbReference>
<dbReference type="Proteomes" id="UP000034681">
    <property type="component" value="Unassembled WGS sequence"/>
</dbReference>
<feature type="domain" description="HNH nuclease" evidence="1">
    <location>
        <begin position="121"/>
        <end position="174"/>
    </location>
</feature>
<evidence type="ECO:0000259" key="1">
    <source>
        <dbReference type="SMART" id="SM00507"/>
    </source>
</evidence>
<dbReference type="InterPro" id="IPR002711">
    <property type="entry name" value="HNH"/>
</dbReference>
<dbReference type="Gene3D" id="1.10.30.50">
    <property type="match status" value="1"/>
</dbReference>
<dbReference type="GO" id="GO:0003676">
    <property type="term" value="F:nucleic acid binding"/>
    <property type="evidence" value="ECO:0007669"/>
    <property type="project" value="InterPro"/>
</dbReference>
<proteinExistence type="predicted"/>
<dbReference type="AlphaFoldDB" id="A0A0M2Q523"/>
<dbReference type="GO" id="GO:0004519">
    <property type="term" value="F:endonuclease activity"/>
    <property type="evidence" value="ECO:0007669"/>
    <property type="project" value="UniProtKB-KW"/>
</dbReference>
<dbReference type="EMBL" id="AJTX02000002">
    <property type="protein sequence ID" value="KKJ01687.1"/>
    <property type="molecule type" value="Genomic_DNA"/>
</dbReference>
<accession>A0A0M2Q523</accession>
<keyword evidence="3" id="KW-1185">Reference proteome</keyword>
<dbReference type="GO" id="GO:0008270">
    <property type="term" value="F:zinc ion binding"/>
    <property type="evidence" value="ECO:0007669"/>
    <property type="project" value="InterPro"/>
</dbReference>
<organism evidence="2 3">
    <name type="scientific">Prochlorothrix hollandica PCC 9006 = CALU 1027</name>
    <dbReference type="NCBI Taxonomy" id="317619"/>
    <lineage>
        <taxon>Bacteria</taxon>
        <taxon>Bacillati</taxon>
        <taxon>Cyanobacteriota</taxon>
        <taxon>Cyanophyceae</taxon>
        <taxon>Prochlorotrichales</taxon>
        <taxon>Prochlorotrichaceae</taxon>
        <taxon>Prochlorothrix</taxon>
    </lineage>
</organism>
<reference evidence="2" key="1">
    <citation type="submission" date="2012-04" db="EMBL/GenBank/DDBJ databases">
        <authorList>
            <person name="Borisov I.G."/>
            <person name="Ivanikova N.V."/>
            <person name="Pinevich A.V."/>
        </authorList>
    </citation>
    <scope>NUCLEOTIDE SEQUENCE</scope>
    <source>
        <strain evidence="2">CALU 1027</strain>
    </source>
</reference>